<evidence type="ECO:0000313" key="1">
    <source>
        <dbReference type="EMBL" id="KAK5631970.1"/>
    </source>
</evidence>
<dbReference type="EMBL" id="JAWHQM010000022">
    <property type="protein sequence ID" value="KAK5631970.1"/>
    <property type="molecule type" value="Genomic_DNA"/>
</dbReference>
<proteinExistence type="predicted"/>
<protein>
    <submittedName>
        <fullName evidence="1">Uncharacterized protein</fullName>
    </submittedName>
</protein>
<comment type="caution">
    <text evidence="1">The sequence shown here is derived from an EMBL/GenBank/DDBJ whole genome shotgun (WGS) entry which is preliminary data.</text>
</comment>
<dbReference type="Proteomes" id="UP001305414">
    <property type="component" value="Unassembled WGS sequence"/>
</dbReference>
<accession>A0AAN7Z006</accession>
<gene>
    <name evidence="1" type="ORF">RRF57_007684</name>
</gene>
<sequence>MPLQVFPSVTRLPTKHTLGMRSFHMGLQKNKCGKSDSSWVTCLVSLGSALLTPKPVFSMVPFLMSPQSTSRVKTLPTNGSRFV</sequence>
<name>A0AAN7Z006_9PEZI</name>
<evidence type="ECO:0000313" key="2">
    <source>
        <dbReference type="Proteomes" id="UP001305414"/>
    </source>
</evidence>
<organism evidence="1 2">
    <name type="scientific">Xylaria bambusicola</name>
    <dbReference type="NCBI Taxonomy" id="326684"/>
    <lineage>
        <taxon>Eukaryota</taxon>
        <taxon>Fungi</taxon>
        <taxon>Dikarya</taxon>
        <taxon>Ascomycota</taxon>
        <taxon>Pezizomycotina</taxon>
        <taxon>Sordariomycetes</taxon>
        <taxon>Xylariomycetidae</taxon>
        <taxon>Xylariales</taxon>
        <taxon>Xylariaceae</taxon>
        <taxon>Xylaria</taxon>
    </lineage>
</organism>
<keyword evidence="2" id="KW-1185">Reference proteome</keyword>
<reference evidence="1 2" key="1">
    <citation type="submission" date="2023-10" db="EMBL/GenBank/DDBJ databases">
        <title>Draft genome sequence of Xylaria bambusicola isolate GMP-LS, the root and basal stem rot pathogen of sugarcane in Indonesia.</title>
        <authorList>
            <person name="Selvaraj P."/>
            <person name="Muralishankar V."/>
            <person name="Muruganantham S."/>
            <person name="Sp S."/>
            <person name="Haryani S."/>
            <person name="Lau K.J.X."/>
            <person name="Naqvi N.I."/>
        </authorList>
    </citation>
    <scope>NUCLEOTIDE SEQUENCE [LARGE SCALE GENOMIC DNA]</scope>
    <source>
        <strain evidence="1">GMP-LS</strain>
    </source>
</reference>
<dbReference type="AlphaFoldDB" id="A0AAN7Z006"/>